<proteinExistence type="predicted"/>
<gene>
    <name evidence="1" type="ORF">UFOVP10_48</name>
</gene>
<name>A0A6J5KLU7_9CAUD</name>
<reference evidence="1" key="1">
    <citation type="submission" date="2020-04" db="EMBL/GenBank/DDBJ databases">
        <authorList>
            <person name="Chiriac C."/>
            <person name="Salcher M."/>
            <person name="Ghai R."/>
            <person name="Kavagutti S V."/>
        </authorList>
    </citation>
    <scope>NUCLEOTIDE SEQUENCE</scope>
</reference>
<evidence type="ECO:0000313" key="1">
    <source>
        <dbReference type="EMBL" id="CAB4121189.1"/>
    </source>
</evidence>
<dbReference type="EMBL" id="LR796142">
    <property type="protein sequence ID" value="CAB4121189.1"/>
    <property type="molecule type" value="Genomic_DNA"/>
</dbReference>
<organism evidence="1">
    <name type="scientific">uncultured Caudovirales phage</name>
    <dbReference type="NCBI Taxonomy" id="2100421"/>
    <lineage>
        <taxon>Viruses</taxon>
        <taxon>Duplodnaviria</taxon>
        <taxon>Heunggongvirae</taxon>
        <taxon>Uroviricota</taxon>
        <taxon>Caudoviricetes</taxon>
        <taxon>Peduoviridae</taxon>
        <taxon>Maltschvirus</taxon>
        <taxon>Maltschvirus maltsch</taxon>
    </lineage>
</organism>
<sequence length="68" mass="7399">MTTLEQAVDMMVSTDKDLDLMARFLSVDAHEVHAALEGVDADSADAVALRLLAKYNPIQDDNLNSEHG</sequence>
<protein>
    <submittedName>
        <fullName evidence="1">Uncharacterized protein</fullName>
    </submittedName>
</protein>
<accession>A0A6J5KLU7</accession>